<dbReference type="InterPro" id="IPR014748">
    <property type="entry name" value="Enoyl-CoA_hydra_C"/>
</dbReference>
<comment type="caution">
    <text evidence="2">The sequence shown here is derived from an EMBL/GenBank/DDBJ whole genome shotgun (WGS) entry which is preliminary data.</text>
</comment>
<dbReference type="AlphaFoldDB" id="A0A2W5N4Y8"/>
<dbReference type="InterPro" id="IPR001753">
    <property type="entry name" value="Enoyl-CoA_hydra/iso"/>
</dbReference>
<dbReference type="PANTHER" id="PTHR43459">
    <property type="entry name" value="ENOYL-COA HYDRATASE"/>
    <property type="match status" value="1"/>
</dbReference>
<accession>A0A2W5N4Y8</accession>
<dbReference type="GO" id="GO:0003824">
    <property type="term" value="F:catalytic activity"/>
    <property type="evidence" value="ECO:0007669"/>
    <property type="project" value="UniProtKB-ARBA"/>
</dbReference>
<organism evidence="2 3">
    <name type="scientific">Rhodovulum sulfidophilum</name>
    <name type="common">Rhodobacter sulfidophilus</name>
    <dbReference type="NCBI Taxonomy" id="35806"/>
    <lineage>
        <taxon>Bacteria</taxon>
        <taxon>Pseudomonadati</taxon>
        <taxon>Pseudomonadota</taxon>
        <taxon>Alphaproteobacteria</taxon>
        <taxon>Rhodobacterales</taxon>
        <taxon>Paracoccaceae</taxon>
        <taxon>Rhodovulum</taxon>
    </lineage>
</organism>
<reference evidence="2 3" key="1">
    <citation type="submission" date="2017-08" db="EMBL/GenBank/DDBJ databases">
        <title>Infants hospitalized years apart are colonized by the same room-sourced microbial strains.</title>
        <authorList>
            <person name="Brooks B."/>
            <person name="Olm M.R."/>
            <person name="Firek B.A."/>
            <person name="Baker R."/>
            <person name="Thomas B.C."/>
            <person name="Morowitz M.J."/>
            <person name="Banfield J.F."/>
        </authorList>
    </citation>
    <scope>NUCLEOTIDE SEQUENCE [LARGE SCALE GENOMIC DNA]</scope>
    <source>
        <strain evidence="2">S2_005_002_R2_34</strain>
    </source>
</reference>
<dbReference type="InterPro" id="IPR029045">
    <property type="entry name" value="ClpP/crotonase-like_dom_sf"/>
</dbReference>
<dbReference type="Gene3D" id="1.10.12.10">
    <property type="entry name" value="Lyase 2-enoyl-coa Hydratase, Chain A, domain 2"/>
    <property type="match status" value="1"/>
</dbReference>
<dbReference type="EMBL" id="QFPW01000039">
    <property type="protein sequence ID" value="PZQ45805.1"/>
    <property type="molecule type" value="Genomic_DNA"/>
</dbReference>
<evidence type="ECO:0008006" key="4">
    <source>
        <dbReference type="Google" id="ProtNLM"/>
    </source>
</evidence>
<name>A0A2W5N4Y8_RHOSU</name>
<dbReference type="SUPFAM" id="SSF52096">
    <property type="entry name" value="ClpP/crotonase"/>
    <property type="match status" value="1"/>
</dbReference>
<dbReference type="Gene3D" id="3.90.226.10">
    <property type="entry name" value="2-enoyl-CoA Hydratase, Chain A, domain 1"/>
    <property type="match status" value="1"/>
</dbReference>
<protein>
    <recommendedName>
        <fullName evidence="4">Enoyl-CoA hydratase</fullName>
    </recommendedName>
</protein>
<proteinExistence type="inferred from homology"/>
<sequence length="263" mass="27037">MPDPDPVLLDIDAASGVATLTFNRPEVLNALDLGMAESFGAAVARLSRREDIRCVVLTGAGRAFMAGGDVAAFAADPEAAGAIAAEILARMNPAILALRAMDAPILAAVNGAAAGAGFSLVLAADHVVAAASARLVLAYDRIGAAPDCGGSWFLPRKLGRSRAFGLMLNGGVLGADEAAGLGLVDRVAPDDAFTAEVAAAATRIAAGPTRAFGLFKRLLDAELPLAEHLEREKASFVTATETADFRAATRAFTRKEPPVFRGR</sequence>
<dbReference type="Proteomes" id="UP000249185">
    <property type="component" value="Unassembled WGS sequence"/>
</dbReference>
<dbReference type="Pfam" id="PF00378">
    <property type="entry name" value="ECH_1"/>
    <property type="match status" value="1"/>
</dbReference>
<gene>
    <name evidence="2" type="ORF">DI556_22080</name>
</gene>
<evidence type="ECO:0000313" key="2">
    <source>
        <dbReference type="EMBL" id="PZQ45805.1"/>
    </source>
</evidence>
<evidence type="ECO:0000313" key="3">
    <source>
        <dbReference type="Proteomes" id="UP000249185"/>
    </source>
</evidence>
<comment type="similarity">
    <text evidence="1">Belongs to the enoyl-CoA hydratase/isomerase family.</text>
</comment>
<evidence type="ECO:0000256" key="1">
    <source>
        <dbReference type="ARBA" id="ARBA00005254"/>
    </source>
</evidence>
<dbReference type="PANTHER" id="PTHR43459:SF1">
    <property type="entry name" value="EG:BACN32G11.4 PROTEIN"/>
    <property type="match status" value="1"/>
</dbReference>
<dbReference type="CDD" id="cd06558">
    <property type="entry name" value="crotonase-like"/>
    <property type="match status" value="1"/>
</dbReference>